<keyword evidence="3" id="KW-1185">Reference proteome</keyword>
<organism evidence="2 3">
    <name type="scientific">Setomelanomma holmii</name>
    <dbReference type="NCBI Taxonomy" id="210430"/>
    <lineage>
        <taxon>Eukaryota</taxon>
        <taxon>Fungi</taxon>
        <taxon>Dikarya</taxon>
        <taxon>Ascomycota</taxon>
        <taxon>Pezizomycotina</taxon>
        <taxon>Dothideomycetes</taxon>
        <taxon>Pleosporomycetidae</taxon>
        <taxon>Pleosporales</taxon>
        <taxon>Pleosporineae</taxon>
        <taxon>Phaeosphaeriaceae</taxon>
        <taxon>Setomelanomma</taxon>
    </lineage>
</organism>
<evidence type="ECO:0000313" key="2">
    <source>
        <dbReference type="EMBL" id="KAF2035933.1"/>
    </source>
</evidence>
<dbReference type="EMBL" id="ML978156">
    <property type="protein sequence ID" value="KAF2035933.1"/>
    <property type="molecule type" value="Genomic_DNA"/>
</dbReference>
<comment type="caution">
    <text evidence="2">The sequence shown here is derived from an EMBL/GenBank/DDBJ whole genome shotgun (WGS) entry which is preliminary data.</text>
</comment>
<proteinExistence type="predicted"/>
<dbReference type="AlphaFoldDB" id="A0A9P4HJX8"/>
<sequence length="165" mass="19141">MDNSPNFKSEPPATQPDAISQPPLRRATSEETERPPSAQQARRDSDEHAGGDQDDEEELDSDPAEKIVEFDWDELHERYHEAMKGCHDAEGELAQEWESLMSYFRIWAESGHEHETDRTFQRLRTRTTHVQNSEDRLERTRNHYIDVVKAFESALHLLKQHGFGG</sequence>
<gene>
    <name evidence="2" type="ORF">EK21DRAFT_53574</name>
</gene>
<feature type="compositionally biased region" description="Basic and acidic residues" evidence="1">
    <location>
        <begin position="41"/>
        <end position="51"/>
    </location>
</feature>
<dbReference type="Proteomes" id="UP000799777">
    <property type="component" value="Unassembled WGS sequence"/>
</dbReference>
<evidence type="ECO:0000256" key="1">
    <source>
        <dbReference type="SAM" id="MobiDB-lite"/>
    </source>
</evidence>
<dbReference type="OrthoDB" id="5335351at2759"/>
<accession>A0A9P4HJX8</accession>
<feature type="compositionally biased region" description="Acidic residues" evidence="1">
    <location>
        <begin position="52"/>
        <end position="62"/>
    </location>
</feature>
<feature type="region of interest" description="Disordered" evidence="1">
    <location>
        <begin position="1"/>
        <end position="66"/>
    </location>
</feature>
<evidence type="ECO:0000313" key="3">
    <source>
        <dbReference type="Proteomes" id="UP000799777"/>
    </source>
</evidence>
<reference evidence="2" key="1">
    <citation type="journal article" date="2020" name="Stud. Mycol.">
        <title>101 Dothideomycetes genomes: a test case for predicting lifestyles and emergence of pathogens.</title>
        <authorList>
            <person name="Haridas S."/>
            <person name="Albert R."/>
            <person name="Binder M."/>
            <person name="Bloem J."/>
            <person name="Labutti K."/>
            <person name="Salamov A."/>
            <person name="Andreopoulos B."/>
            <person name="Baker S."/>
            <person name="Barry K."/>
            <person name="Bills G."/>
            <person name="Bluhm B."/>
            <person name="Cannon C."/>
            <person name="Castanera R."/>
            <person name="Culley D."/>
            <person name="Daum C."/>
            <person name="Ezra D."/>
            <person name="Gonzalez J."/>
            <person name="Henrissat B."/>
            <person name="Kuo A."/>
            <person name="Liang C."/>
            <person name="Lipzen A."/>
            <person name="Lutzoni F."/>
            <person name="Magnuson J."/>
            <person name="Mondo S."/>
            <person name="Nolan M."/>
            <person name="Ohm R."/>
            <person name="Pangilinan J."/>
            <person name="Park H.-J."/>
            <person name="Ramirez L."/>
            <person name="Alfaro M."/>
            <person name="Sun H."/>
            <person name="Tritt A."/>
            <person name="Yoshinaga Y."/>
            <person name="Zwiers L.-H."/>
            <person name="Turgeon B."/>
            <person name="Goodwin S."/>
            <person name="Spatafora J."/>
            <person name="Crous P."/>
            <person name="Grigoriev I."/>
        </authorList>
    </citation>
    <scope>NUCLEOTIDE SEQUENCE</scope>
    <source>
        <strain evidence="2">CBS 110217</strain>
    </source>
</reference>
<protein>
    <submittedName>
        <fullName evidence="2">Uncharacterized protein</fullName>
    </submittedName>
</protein>
<name>A0A9P4HJX8_9PLEO</name>